<evidence type="ECO:0000256" key="1">
    <source>
        <dbReference type="ARBA" id="ARBA00001933"/>
    </source>
</evidence>
<dbReference type="InterPro" id="IPR001926">
    <property type="entry name" value="TrpB-like_PALP"/>
</dbReference>
<dbReference type="GO" id="GO:0004794">
    <property type="term" value="F:threonine deaminase activity"/>
    <property type="evidence" value="ECO:0007669"/>
    <property type="project" value="TreeGrafter"/>
</dbReference>
<dbReference type="GO" id="GO:0009097">
    <property type="term" value="P:isoleucine biosynthetic process"/>
    <property type="evidence" value="ECO:0007669"/>
    <property type="project" value="TreeGrafter"/>
</dbReference>
<comment type="cofactor">
    <cofactor evidence="1">
        <name>pyridoxal 5'-phosphate</name>
        <dbReference type="ChEBI" id="CHEBI:597326"/>
    </cofactor>
</comment>
<dbReference type="GO" id="GO:0006565">
    <property type="term" value="P:L-serine catabolic process"/>
    <property type="evidence" value="ECO:0007669"/>
    <property type="project" value="TreeGrafter"/>
</dbReference>
<evidence type="ECO:0000256" key="2">
    <source>
        <dbReference type="ARBA" id="ARBA00022898"/>
    </source>
</evidence>
<reference evidence="5" key="1">
    <citation type="submission" date="2020-04" db="EMBL/GenBank/DDBJ databases">
        <authorList>
            <person name="Zhang T."/>
        </authorList>
    </citation>
    <scope>NUCLEOTIDE SEQUENCE</scope>
    <source>
        <strain evidence="5">HKST-UBA02</strain>
    </source>
</reference>
<dbReference type="AlphaFoldDB" id="A0A956NE78"/>
<evidence type="ECO:0000313" key="5">
    <source>
        <dbReference type="EMBL" id="MCA9757331.1"/>
    </source>
</evidence>
<dbReference type="CDD" id="cd01562">
    <property type="entry name" value="Thr-dehyd"/>
    <property type="match status" value="1"/>
</dbReference>
<dbReference type="EMBL" id="JAGQHS010000093">
    <property type="protein sequence ID" value="MCA9757331.1"/>
    <property type="molecule type" value="Genomic_DNA"/>
</dbReference>
<evidence type="ECO:0000256" key="3">
    <source>
        <dbReference type="ARBA" id="ARBA00023239"/>
    </source>
</evidence>
<keyword evidence="3" id="KW-0456">Lyase</keyword>
<organism evidence="5 6">
    <name type="scientific">Eiseniibacteriota bacterium</name>
    <dbReference type="NCBI Taxonomy" id="2212470"/>
    <lineage>
        <taxon>Bacteria</taxon>
        <taxon>Candidatus Eiseniibacteriota</taxon>
    </lineage>
</organism>
<sequence>MIQKTDLPITYDDVRAAWKHVGAHLEPTPLRRYPLLDELVGATVFVKHENLQPTHAFKARNAFSALGQLGPEARRRGVIAATRGNHGLGLCYAGQTLGIGVTICVPVGNNPEKNAAIRSFGATLVEEGQDYDETLEIAKQLAARDGLHTVHSTNDRTVIAGAATLTDEILAQLSCPGSDDEEIRKVRSGLAAPGPIGVSLPLDLLVIAVGGGSQAVGALTVLAERAPGLEVWGVQAANAPAQQKSWLAGENVTTESADTIADGLATRTSYEMTRSALRAGLERFLLVSEDELRNAIRVFLDTTRSLSEPAGAAGLAGVLQCRKELRGRRVAVILSGANIDRATLASALAE</sequence>
<dbReference type="SUPFAM" id="SSF53686">
    <property type="entry name" value="Tryptophan synthase beta subunit-like PLP-dependent enzymes"/>
    <property type="match status" value="1"/>
</dbReference>
<dbReference type="PANTHER" id="PTHR48078">
    <property type="entry name" value="THREONINE DEHYDRATASE, MITOCHONDRIAL-RELATED"/>
    <property type="match status" value="1"/>
</dbReference>
<dbReference type="InterPro" id="IPR036052">
    <property type="entry name" value="TrpB-like_PALP_sf"/>
</dbReference>
<dbReference type="GO" id="GO:0006567">
    <property type="term" value="P:L-threonine catabolic process"/>
    <property type="evidence" value="ECO:0007669"/>
    <property type="project" value="TreeGrafter"/>
</dbReference>
<comment type="caution">
    <text evidence="5">The sequence shown here is derived from an EMBL/GenBank/DDBJ whole genome shotgun (WGS) entry which is preliminary data.</text>
</comment>
<reference evidence="5" key="2">
    <citation type="journal article" date="2021" name="Microbiome">
        <title>Successional dynamics and alternative stable states in a saline activated sludge microbial community over 9 years.</title>
        <authorList>
            <person name="Wang Y."/>
            <person name="Ye J."/>
            <person name="Ju F."/>
            <person name="Liu L."/>
            <person name="Boyd J.A."/>
            <person name="Deng Y."/>
            <person name="Parks D.H."/>
            <person name="Jiang X."/>
            <person name="Yin X."/>
            <person name="Woodcroft B.J."/>
            <person name="Tyson G.W."/>
            <person name="Hugenholtz P."/>
            <person name="Polz M.F."/>
            <person name="Zhang T."/>
        </authorList>
    </citation>
    <scope>NUCLEOTIDE SEQUENCE</scope>
    <source>
        <strain evidence="5">HKST-UBA02</strain>
    </source>
</reference>
<protein>
    <submittedName>
        <fullName evidence="5">Threonine/serine dehydratase</fullName>
    </submittedName>
</protein>
<dbReference type="Pfam" id="PF00291">
    <property type="entry name" value="PALP"/>
    <property type="match status" value="1"/>
</dbReference>
<name>A0A956NE78_UNCEI</name>
<dbReference type="Gene3D" id="3.40.50.1100">
    <property type="match status" value="2"/>
</dbReference>
<gene>
    <name evidence="5" type="ORF">KDA27_16120</name>
</gene>
<dbReference type="GO" id="GO:0003941">
    <property type="term" value="F:L-serine ammonia-lyase activity"/>
    <property type="evidence" value="ECO:0007669"/>
    <property type="project" value="TreeGrafter"/>
</dbReference>
<evidence type="ECO:0000313" key="6">
    <source>
        <dbReference type="Proteomes" id="UP000739538"/>
    </source>
</evidence>
<dbReference type="PANTHER" id="PTHR48078:SF7">
    <property type="entry name" value="BLL6502 PROTEIN"/>
    <property type="match status" value="1"/>
</dbReference>
<dbReference type="Proteomes" id="UP000739538">
    <property type="component" value="Unassembled WGS sequence"/>
</dbReference>
<feature type="domain" description="Tryptophan synthase beta chain-like PALP" evidence="4">
    <location>
        <begin position="24"/>
        <end position="336"/>
    </location>
</feature>
<accession>A0A956NE78</accession>
<proteinExistence type="predicted"/>
<keyword evidence="2" id="KW-0663">Pyridoxal phosphate</keyword>
<evidence type="ECO:0000259" key="4">
    <source>
        <dbReference type="Pfam" id="PF00291"/>
    </source>
</evidence>
<dbReference type="InterPro" id="IPR050147">
    <property type="entry name" value="Ser/Thr_Dehydratase"/>
</dbReference>